<gene>
    <name evidence="5" type="ORF">TAPDE_000054</name>
</gene>
<dbReference type="Gene3D" id="2.130.10.10">
    <property type="entry name" value="YVTN repeat-like/Quinoprotein amine dehydrogenase"/>
    <property type="match status" value="2"/>
</dbReference>
<dbReference type="STRING" id="1097556.R4X6B6"/>
<evidence type="ECO:0000256" key="3">
    <source>
        <dbReference type="PROSITE-ProRule" id="PRU00221"/>
    </source>
</evidence>
<dbReference type="eggNOG" id="KOG0263">
    <property type="taxonomic scope" value="Eukaryota"/>
</dbReference>
<keyword evidence="6" id="KW-1185">Reference proteome</keyword>
<keyword evidence="1 3" id="KW-0853">WD repeat</keyword>
<sequence length="363" mass="40043">MNTSNTSSFFQSADAQAKFARQAAKAGNKLGSPLQFQTKILHISNDLVDSNYVFIAESGSVARRVHVETGATSAVYRGHIAPVTKVVDLGDDRIATSSWDKTIRIFHKRTRETLKILDAHTDFVKCLLHVPALNLLLSGSSDSHIRAWSLSTYKCVYALKGHARGVESMALGPDNVLYSGGSESSIRRWNIGAERGQADGEPSWLHDTSVYSLLYNHETESLWTASADKTSRQLTVDTESKLVEETHFDHPDYVRDIIVHQGRLITACRDEDIRIFDIGSGKLLCTLQGHFSEVSSLVTTGNTLISVSLDATLRKWNLTPAGLQTHVKEQEAWTPAKEEKKEEDGAGLTAEEAAELEELMSDD</sequence>
<accession>R4X6B6</accession>
<dbReference type="CDD" id="cd00200">
    <property type="entry name" value="WD40"/>
    <property type="match status" value="1"/>
</dbReference>
<proteinExistence type="predicted"/>
<comment type="caution">
    <text evidence="5">The sequence shown here is derived from an EMBL/GenBank/DDBJ whole genome shotgun (WGS) entry which is preliminary data.</text>
</comment>
<dbReference type="Proteomes" id="UP000013776">
    <property type="component" value="Unassembled WGS sequence"/>
</dbReference>
<dbReference type="PANTHER" id="PTHR19848">
    <property type="entry name" value="WD40 REPEAT PROTEIN"/>
    <property type="match status" value="1"/>
</dbReference>
<name>R4X6B6_TAPDE</name>
<dbReference type="PROSITE" id="PS50294">
    <property type="entry name" value="WD_REPEATS_REGION"/>
    <property type="match status" value="2"/>
</dbReference>
<dbReference type="PANTHER" id="PTHR19848:SF8">
    <property type="entry name" value="F-BOX AND WD REPEAT DOMAIN CONTAINING 7"/>
    <property type="match status" value="1"/>
</dbReference>
<evidence type="ECO:0000313" key="6">
    <source>
        <dbReference type="Proteomes" id="UP000013776"/>
    </source>
</evidence>
<evidence type="ECO:0000313" key="5">
    <source>
        <dbReference type="EMBL" id="CCG80545.1"/>
    </source>
</evidence>
<feature type="region of interest" description="Disordered" evidence="4">
    <location>
        <begin position="328"/>
        <end position="363"/>
    </location>
</feature>
<feature type="repeat" description="WD" evidence="3">
    <location>
        <begin position="287"/>
        <end position="318"/>
    </location>
</feature>
<dbReference type="InterPro" id="IPR001680">
    <property type="entry name" value="WD40_rpt"/>
</dbReference>
<dbReference type="VEuPathDB" id="FungiDB:TAPDE_000054"/>
<dbReference type="InterPro" id="IPR015943">
    <property type="entry name" value="WD40/YVTN_repeat-like_dom_sf"/>
</dbReference>
<dbReference type="InterPro" id="IPR036322">
    <property type="entry name" value="WD40_repeat_dom_sf"/>
</dbReference>
<dbReference type="OrthoDB" id="6262491at2759"/>
<reference evidence="5 6" key="1">
    <citation type="journal article" date="2013" name="MBio">
        <title>Genome sequencing of the plant pathogen Taphrina deformans, the causal agent of peach leaf curl.</title>
        <authorList>
            <person name="Cisse O.H."/>
            <person name="Almeida J.M.G.C.F."/>
            <person name="Fonseca A."/>
            <person name="Kumar A.A."/>
            <person name="Salojaervi J."/>
            <person name="Overmyer K."/>
            <person name="Hauser P.M."/>
            <person name="Pagni M."/>
        </authorList>
    </citation>
    <scope>NUCLEOTIDE SEQUENCE [LARGE SCALE GENOMIC DNA]</scope>
    <source>
        <strain evidence="6">PYCC 5710 / ATCC 11124 / CBS 356.35 / IMI 108563 / JCM 9778 / NBRC 8474</strain>
    </source>
</reference>
<evidence type="ECO:0000256" key="1">
    <source>
        <dbReference type="ARBA" id="ARBA00022574"/>
    </source>
</evidence>
<protein>
    <submittedName>
        <fullName evidence="5">WD repeat protein</fullName>
    </submittedName>
</protein>
<feature type="repeat" description="WD" evidence="3">
    <location>
        <begin position="117"/>
        <end position="158"/>
    </location>
</feature>
<organism evidence="5 6">
    <name type="scientific">Taphrina deformans (strain PYCC 5710 / ATCC 11124 / CBS 356.35 / IMI 108563 / JCM 9778 / NBRC 8474)</name>
    <name type="common">Peach leaf curl fungus</name>
    <name type="synonym">Lalaria deformans</name>
    <dbReference type="NCBI Taxonomy" id="1097556"/>
    <lineage>
        <taxon>Eukaryota</taxon>
        <taxon>Fungi</taxon>
        <taxon>Dikarya</taxon>
        <taxon>Ascomycota</taxon>
        <taxon>Taphrinomycotina</taxon>
        <taxon>Taphrinomycetes</taxon>
        <taxon>Taphrinales</taxon>
        <taxon>Taphrinaceae</taxon>
        <taxon>Taphrina</taxon>
    </lineage>
</organism>
<dbReference type="EMBL" id="CAHR02000002">
    <property type="protein sequence ID" value="CCG80545.1"/>
    <property type="molecule type" value="Genomic_DNA"/>
</dbReference>
<feature type="compositionally biased region" description="Acidic residues" evidence="4">
    <location>
        <begin position="352"/>
        <end position="363"/>
    </location>
</feature>
<dbReference type="AlphaFoldDB" id="R4X6B6"/>
<evidence type="ECO:0000256" key="4">
    <source>
        <dbReference type="SAM" id="MobiDB-lite"/>
    </source>
</evidence>
<feature type="repeat" description="WD" evidence="3">
    <location>
        <begin position="159"/>
        <end position="191"/>
    </location>
</feature>
<dbReference type="Pfam" id="PF00400">
    <property type="entry name" value="WD40"/>
    <property type="match status" value="4"/>
</dbReference>
<dbReference type="SUPFAM" id="SSF50978">
    <property type="entry name" value="WD40 repeat-like"/>
    <property type="match status" value="1"/>
</dbReference>
<feature type="compositionally biased region" description="Basic and acidic residues" evidence="4">
    <location>
        <begin position="328"/>
        <end position="344"/>
    </location>
</feature>
<evidence type="ECO:0000256" key="2">
    <source>
        <dbReference type="ARBA" id="ARBA00022737"/>
    </source>
</evidence>
<dbReference type="SMART" id="SM00320">
    <property type="entry name" value="WD40"/>
    <property type="match status" value="5"/>
</dbReference>
<dbReference type="PROSITE" id="PS50082">
    <property type="entry name" value="WD_REPEATS_2"/>
    <property type="match status" value="3"/>
</dbReference>
<keyword evidence="2" id="KW-0677">Repeat</keyword>